<feature type="compositionally biased region" description="Polar residues" evidence="1">
    <location>
        <begin position="282"/>
        <end position="296"/>
    </location>
</feature>
<proteinExistence type="predicted"/>
<reference evidence="2 3" key="1">
    <citation type="submission" date="2019-10" db="EMBL/GenBank/DDBJ databases">
        <authorList>
            <person name="Palmer J.M."/>
        </authorList>
    </citation>
    <scope>NUCLEOTIDE SEQUENCE [LARGE SCALE GENOMIC DNA]</scope>
    <source>
        <strain evidence="2 3">TWF696</strain>
    </source>
</reference>
<accession>A0AAV9UV66</accession>
<keyword evidence="3" id="KW-1185">Reference proteome</keyword>
<protein>
    <recommendedName>
        <fullName evidence="4">Adhesin domain-containing protein</fullName>
    </recommendedName>
</protein>
<name>A0AAV9UV66_9PEZI</name>
<evidence type="ECO:0000256" key="1">
    <source>
        <dbReference type="SAM" id="MobiDB-lite"/>
    </source>
</evidence>
<feature type="region of interest" description="Disordered" evidence="1">
    <location>
        <begin position="249"/>
        <end position="337"/>
    </location>
</feature>
<dbReference type="Proteomes" id="UP001375240">
    <property type="component" value="Unassembled WGS sequence"/>
</dbReference>
<comment type="caution">
    <text evidence="2">The sequence shown here is derived from an EMBL/GenBank/DDBJ whole genome shotgun (WGS) entry which is preliminary data.</text>
</comment>
<sequence length="337" mass="36235">MFPVDVNRLVADIHSNVEAALKNINIPQIEIPAITIPAVSMDWSAGGGHCPYSPASIPTPSSSSSSSSRPTVPTLPKDDEILVDMYTQSVKNTFPLKRKVTIKSVSGSVKAEVVPSPTPSTELVRSLETHTMSGSQHITVSTSLGPFLLDSNHSTASGSIKLVYPADWCGTIELSLMHGSYDIRSDLGDVTVVRDVVDPSTRDRSVLALKGNPQEGEEFSTMKITSKTGSVSVRFEKMAPLRDLTAAEVRAEEEARKRASAGPPPPNKEQKEKSRAAVYRPSLSSTSANAGSEQTPQQSEAPRQEQQQTQQAAGADLPPSYEQSEEENVRIQVAGRD</sequence>
<feature type="compositionally biased region" description="Low complexity" evidence="1">
    <location>
        <begin position="297"/>
        <end position="315"/>
    </location>
</feature>
<feature type="region of interest" description="Disordered" evidence="1">
    <location>
        <begin position="51"/>
        <end position="76"/>
    </location>
</feature>
<evidence type="ECO:0000313" key="3">
    <source>
        <dbReference type="Proteomes" id="UP001375240"/>
    </source>
</evidence>
<evidence type="ECO:0000313" key="2">
    <source>
        <dbReference type="EMBL" id="KAK6347362.1"/>
    </source>
</evidence>
<evidence type="ECO:0008006" key="4">
    <source>
        <dbReference type="Google" id="ProtNLM"/>
    </source>
</evidence>
<organism evidence="2 3">
    <name type="scientific">Orbilia brochopaga</name>
    <dbReference type="NCBI Taxonomy" id="3140254"/>
    <lineage>
        <taxon>Eukaryota</taxon>
        <taxon>Fungi</taxon>
        <taxon>Dikarya</taxon>
        <taxon>Ascomycota</taxon>
        <taxon>Pezizomycotina</taxon>
        <taxon>Orbiliomycetes</taxon>
        <taxon>Orbiliales</taxon>
        <taxon>Orbiliaceae</taxon>
        <taxon>Orbilia</taxon>
    </lineage>
</organism>
<dbReference type="AlphaFoldDB" id="A0AAV9UV66"/>
<dbReference type="EMBL" id="JAVHNQ010000005">
    <property type="protein sequence ID" value="KAK6347362.1"/>
    <property type="molecule type" value="Genomic_DNA"/>
</dbReference>
<gene>
    <name evidence="2" type="ORF">TWF696_007430</name>
</gene>
<feature type="compositionally biased region" description="Low complexity" evidence="1">
    <location>
        <begin position="51"/>
        <end position="75"/>
    </location>
</feature>